<reference evidence="3 4" key="1">
    <citation type="submission" date="2011-02" db="EMBL/GenBank/DDBJ databases">
        <title>The Genome Sequence of Sphaeroforma arctica JP610.</title>
        <authorList>
            <consortium name="The Broad Institute Genome Sequencing Platform"/>
            <person name="Russ C."/>
            <person name="Cuomo C."/>
            <person name="Young S.K."/>
            <person name="Zeng Q."/>
            <person name="Gargeya S."/>
            <person name="Alvarado L."/>
            <person name="Berlin A."/>
            <person name="Chapman S.B."/>
            <person name="Chen Z."/>
            <person name="Freedman E."/>
            <person name="Gellesch M."/>
            <person name="Goldberg J."/>
            <person name="Griggs A."/>
            <person name="Gujja S."/>
            <person name="Heilman E."/>
            <person name="Heiman D."/>
            <person name="Howarth C."/>
            <person name="Mehta T."/>
            <person name="Neiman D."/>
            <person name="Pearson M."/>
            <person name="Roberts A."/>
            <person name="Saif S."/>
            <person name="Shea T."/>
            <person name="Shenoy N."/>
            <person name="Sisk P."/>
            <person name="Stolte C."/>
            <person name="Sykes S."/>
            <person name="White J."/>
            <person name="Yandava C."/>
            <person name="Burger G."/>
            <person name="Gray M.W."/>
            <person name="Holland P.W.H."/>
            <person name="King N."/>
            <person name="Lang F.B.F."/>
            <person name="Roger A.J."/>
            <person name="Ruiz-Trillo I."/>
            <person name="Haas B."/>
            <person name="Nusbaum C."/>
            <person name="Birren B."/>
        </authorList>
    </citation>
    <scope>NUCLEOTIDE SEQUENCE [LARGE SCALE GENOMIC DNA]</scope>
    <source>
        <strain evidence="3 4">JP610</strain>
    </source>
</reference>
<dbReference type="GeneID" id="25915862"/>
<evidence type="ECO:0000313" key="3">
    <source>
        <dbReference type="EMBL" id="KNC72093.1"/>
    </source>
</evidence>
<feature type="coiled-coil region" evidence="1">
    <location>
        <begin position="103"/>
        <end position="130"/>
    </location>
</feature>
<dbReference type="AlphaFoldDB" id="A0A0L0F7J8"/>
<protein>
    <submittedName>
        <fullName evidence="3">Uncharacterized protein</fullName>
    </submittedName>
</protein>
<evidence type="ECO:0000256" key="2">
    <source>
        <dbReference type="SAM" id="MobiDB-lite"/>
    </source>
</evidence>
<feature type="compositionally biased region" description="Basic residues" evidence="2">
    <location>
        <begin position="273"/>
        <end position="287"/>
    </location>
</feature>
<evidence type="ECO:0000256" key="1">
    <source>
        <dbReference type="SAM" id="Coils"/>
    </source>
</evidence>
<feature type="compositionally biased region" description="Basic and acidic residues" evidence="2">
    <location>
        <begin position="288"/>
        <end position="298"/>
    </location>
</feature>
<dbReference type="Proteomes" id="UP000054560">
    <property type="component" value="Unassembled WGS sequence"/>
</dbReference>
<name>A0A0L0F7J8_9EUKA</name>
<organism evidence="3 4">
    <name type="scientific">Sphaeroforma arctica JP610</name>
    <dbReference type="NCBI Taxonomy" id="667725"/>
    <lineage>
        <taxon>Eukaryota</taxon>
        <taxon>Ichthyosporea</taxon>
        <taxon>Ichthyophonida</taxon>
        <taxon>Sphaeroforma</taxon>
    </lineage>
</organism>
<feature type="compositionally biased region" description="Low complexity" evidence="2">
    <location>
        <begin position="196"/>
        <end position="220"/>
    </location>
</feature>
<feature type="compositionally biased region" description="Polar residues" evidence="2">
    <location>
        <begin position="32"/>
        <end position="50"/>
    </location>
</feature>
<dbReference type="EMBL" id="KQ247593">
    <property type="protein sequence ID" value="KNC72093.1"/>
    <property type="molecule type" value="Genomic_DNA"/>
</dbReference>
<keyword evidence="1" id="KW-0175">Coiled coil</keyword>
<feature type="region of interest" description="Disordered" evidence="2">
    <location>
        <begin position="160"/>
        <end position="412"/>
    </location>
</feature>
<feature type="compositionally biased region" description="Low complexity" evidence="2">
    <location>
        <begin position="230"/>
        <end position="247"/>
    </location>
</feature>
<gene>
    <name evidence="3" type="ORF">SARC_15358</name>
</gene>
<evidence type="ECO:0000313" key="4">
    <source>
        <dbReference type="Proteomes" id="UP000054560"/>
    </source>
</evidence>
<accession>A0A0L0F7J8</accession>
<dbReference type="RefSeq" id="XP_014145995.1">
    <property type="nucleotide sequence ID" value="XM_014290520.1"/>
</dbReference>
<feature type="compositionally biased region" description="Polar residues" evidence="2">
    <location>
        <begin position="249"/>
        <end position="259"/>
    </location>
</feature>
<feature type="region of interest" description="Disordered" evidence="2">
    <location>
        <begin position="27"/>
        <end position="62"/>
    </location>
</feature>
<sequence>MYKMLTYSSLLSLSGAMLRGQSMMGMIASPSGMDQNLSGAGQPNPGQQANGMGGNEQRPPSAEDQRRLLNFFKEAIRKHQIGLQLSDEEKALVDRLTIKPQILPLLEQSLEKATREEQQLKQQQMMMAQKAGLGAVAGMNARQMSFEGMSAMSPSHLPFGTPNALNPNSVTNTPATAPNVGTPGAGPHTRVGTPMASSNSNTNNNNSNTANLASGAGANSKTQSGSALHSTNTGMSASAGGSTSAATLKRSNTNNSTTEGKGDEDEGVGAGGKIKRKMSNARKTKRQKLGDFKEEGDKNTATSSTTGAGARPNTAEGKANGRNSSASYKRPGEIKTTASGRISRTGSASKVGASKKKSSAATTPKTEPVSGGGFPATGLSIVETPAPGESKVSGSSTAGLDMDSKSKPNKNMNANALRPVISEVDVCADPAELQKAGPDAKARYTASQVTLDLKPIHEV</sequence>
<keyword evidence="4" id="KW-1185">Reference proteome</keyword>
<feature type="compositionally biased region" description="Low complexity" evidence="2">
    <location>
        <begin position="300"/>
        <end position="310"/>
    </location>
</feature>
<proteinExistence type="predicted"/>
<feature type="compositionally biased region" description="Polar residues" evidence="2">
    <location>
        <begin position="163"/>
        <end position="176"/>
    </location>
</feature>